<feature type="transmembrane region" description="Helical" evidence="1">
    <location>
        <begin position="89"/>
        <end position="108"/>
    </location>
</feature>
<dbReference type="InterPro" id="IPR012340">
    <property type="entry name" value="NA-bd_OB-fold"/>
</dbReference>
<accession>A0ABT1FW76</accession>
<dbReference type="Gene3D" id="2.40.50.140">
    <property type="entry name" value="Nucleic acid-binding proteins"/>
    <property type="match status" value="1"/>
</dbReference>
<gene>
    <name evidence="2" type="ORF">NCI00_26520</name>
</gene>
<evidence type="ECO:0000313" key="2">
    <source>
        <dbReference type="EMBL" id="MCP1386022.1"/>
    </source>
</evidence>
<dbReference type="GO" id="GO:0008233">
    <property type="term" value="F:peptidase activity"/>
    <property type="evidence" value="ECO:0007669"/>
    <property type="project" value="UniProtKB-KW"/>
</dbReference>
<keyword evidence="1" id="KW-0812">Transmembrane</keyword>
<dbReference type="GO" id="GO:0006508">
    <property type="term" value="P:proteolysis"/>
    <property type="evidence" value="ECO:0007669"/>
    <property type="project" value="UniProtKB-KW"/>
</dbReference>
<keyword evidence="1" id="KW-0472">Membrane</keyword>
<keyword evidence="1" id="KW-1133">Transmembrane helix</keyword>
<proteinExistence type="predicted"/>
<comment type="caution">
    <text evidence="2">The sequence shown here is derived from an EMBL/GenBank/DDBJ whole genome shotgun (WGS) entry which is preliminary data.</text>
</comment>
<sequence>MDFLENADPFLKGLWYITLPASLVFLIQTVLTFMGGDASDGLDADFDGDLSHASGPFQLFTFRNLIHFLLGLGWTGVGFYEIIANKIVLVMVSMAVGLGLVGLFFVIIKQIRKLNQNNTMRIENALGKEARVYLTIPAKQKGHGKVHISIQHTLRELDAVTTGGVLPTGASVKVVDILPNGVLVVTETL</sequence>
<dbReference type="EMBL" id="JAMZEL010000017">
    <property type="protein sequence ID" value="MCP1386022.1"/>
    <property type="molecule type" value="Genomic_DNA"/>
</dbReference>
<keyword evidence="2" id="KW-0378">Hydrolase</keyword>
<evidence type="ECO:0000256" key="1">
    <source>
        <dbReference type="SAM" id="Phobius"/>
    </source>
</evidence>
<name>A0ABT1FW76_9BACT</name>
<evidence type="ECO:0000313" key="3">
    <source>
        <dbReference type="Proteomes" id="UP001204772"/>
    </source>
</evidence>
<organism evidence="2 3">
    <name type="scientific">Runella salmonicolor</name>
    <dbReference type="NCBI Taxonomy" id="2950278"/>
    <lineage>
        <taxon>Bacteria</taxon>
        <taxon>Pseudomonadati</taxon>
        <taxon>Bacteroidota</taxon>
        <taxon>Cytophagia</taxon>
        <taxon>Cytophagales</taxon>
        <taxon>Spirosomataceae</taxon>
        <taxon>Runella</taxon>
    </lineage>
</organism>
<reference evidence="2 3" key="1">
    <citation type="submission" date="2022-06" db="EMBL/GenBank/DDBJ databases">
        <title>Runella sp. S5 genome sequencing.</title>
        <authorList>
            <person name="Park S."/>
        </authorList>
    </citation>
    <scope>NUCLEOTIDE SEQUENCE [LARGE SCALE GENOMIC DNA]</scope>
    <source>
        <strain evidence="2 3">S5</strain>
    </source>
</reference>
<dbReference type="Proteomes" id="UP001204772">
    <property type="component" value="Unassembled WGS sequence"/>
</dbReference>
<protein>
    <submittedName>
        <fullName evidence="2">Serine protease</fullName>
    </submittedName>
</protein>
<keyword evidence="3" id="KW-1185">Reference proteome</keyword>
<keyword evidence="2" id="KW-0645">Protease</keyword>
<dbReference type="RefSeq" id="WP_253532675.1">
    <property type="nucleotide sequence ID" value="NZ_JAMZEL010000017.1"/>
</dbReference>
<feature type="transmembrane region" description="Helical" evidence="1">
    <location>
        <begin position="13"/>
        <end position="34"/>
    </location>
</feature>